<proteinExistence type="predicted"/>
<comment type="caution">
    <text evidence="1">The sequence shown here is derived from an EMBL/GenBank/DDBJ whole genome shotgun (WGS) entry which is preliminary data.</text>
</comment>
<dbReference type="InterPro" id="IPR053860">
    <property type="entry name" value="DUF6932"/>
</dbReference>
<reference evidence="1 2" key="1">
    <citation type="submission" date="2020-07" db="EMBL/GenBank/DDBJ databases">
        <title>Genomic Encyclopedia of Type Strains, Phase IV (KMG-V): Genome sequencing to study the core and pangenomes of soil and plant-associated prokaryotes.</title>
        <authorList>
            <person name="Whitman W."/>
        </authorList>
    </citation>
    <scope>NUCLEOTIDE SEQUENCE [LARGE SCALE GENOMIC DNA]</scope>
    <source>
        <strain evidence="1 2">SAS40</strain>
    </source>
</reference>
<dbReference type="AlphaFoldDB" id="A0A7Y9J033"/>
<sequence>MIPAWNTEGVLPPVRPGVAGHHPDRSPYKASLDAFVDAMGTSETRLHIIKGLLAFRRAIHETGIQTGFQWLDGSFTENVETLESRDPRDVDVVTFFHVPEGETQASLVAKCPRLFDHAYVKHTYKVDSYWDVLGLPIREQSVRQICYWYSMWSHRRTGTWKGFVQVDLDASQDPFATQQLIQAQANFGVTP</sequence>
<protein>
    <submittedName>
        <fullName evidence="1">Uncharacterized protein</fullName>
    </submittedName>
</protein>
<accession>A0A7Y9J033</accession>
<dbReference type="Proteomes" id="UP000542125">
    <property type="component" value="Unassembled WGS sequence"/>
</dbReference>
<evidence type="ECO:0000313" key="2">
    <source>
        <dbReference type="Proteomes" id="UP000542125"/>
    </source>
</evidence>
<dbReference type="EMBL" id="JACBYR010000003">
    <property type="protein sequence ID" value="NYE86050.1"/>
    <property type="molecule type" value="Genomic_DNA"/>
</dbReference>
<dbReference type="Pfam" id="PF22014">
    <property type="entry name" value="DUF6932"/>
    <property type="match status" value="1"/>
</dbReference>
<evidence type="ECO:0000313" key="1">
    <source>
        <dbReference type="EMBL" id="NYE86050.1"/>
    </source>
</evidence>
<keyword evidence="2" id="KW-1185">Reference proteome</keyword>
<name>A0A7Y9J033_9BURK</name>
<gene>
    <name evidence="1" type="ORF">FHW18_005369</name>
</gene>
<dbReference type="RefSeq" id="WP_179590697.1">
    <property type="nucleotide sequence ID" value="NZ_JACBYR010000003.1"/>
</dbReference>
<organism evidence="1 2">
    <name type="scientific">Pigmentiphaga litoralis</name>
    <dbReference type="NCBI Taxonomy" id="516702"/>
    <lineage>
        <taxon>Bacteria</taxon>
        <taxon>Pseudomonadati</taxon>
        <taxon>Pseudomonadota</taxon>
        <taxon>Betaproteobacteria</taxon>
        <taxon>Burkholderiales</taxon>
        <taxon>Alcaligenaceae</taxon>
        <taxon>Pigmentiphaga</taxon>
    </lineage>
</organism>